<evidence type="ECO:0000313" key="2">
    <source>
        <dbReference type="EMBL" id="KAG2974857.1"/>
    </source>
</evidence>
<accession>A0A329RT63</accession>
<proteinExistence type="predicted"/>
<evidence type="ECO:0000313" key="4">
    <source>
        <dbReference type="Proteomes" id="UP000251314"/>
    </source>
</evidence>
<dbReference type="EMBL" id="MJFZ01000620">
    <property type="protein sequence ID" value="RAW26756.1"/>
    <property type="molecule type" value="Genomic_DNA"/>
</dbReference>
<sequence length="157" mass="16781">METGDMFSQRLFRTFILPVLHPSTHGSKKSSVEPDDRPTKCWRCDGHTVCDLSIEIGDVPQSGGNAPGFVPFLQEGSGLGIVDLPKSSHRDAVETLPNCDDSPSVGGTNGGYGANDNDAERVDPRENEEDTIAFCDSAGLMDCVISYDDLGDSGNDD</sequence>
<reference evidence="3 4" key="1">
    <citation type="submission" date="2018-01" db="EMBL/GenBank/DDBJ databases">
        <title>Draft genome of the strawberry crown rot pathogen Phytophthora cactorum.</title>
        <authorList>
            <person name="Armitage A.D."/>
            <person name="Lysoe E."/>
            <person name="Nellist C.F."/>
            <person name="Harrison R.J."/>
            <person name="Brurberg M.B."/>
        </authorList>
    </citation>
    <scope>NUCLEOTIDE SEQUENCE [LARGE SCALE GENOMIC DNA]</scope>
    <source>
        <strain evidence="3 4">10300</strain>
    </source>
</reference>
<reference evidence="2" key="2">
    <citation type="submission" date="2018-10" db="EMBL/GenBank/DDBJ databases">
        <title>Effector identification in a new, highly contiguous assembly of the strawberry crown rot pathogen Phytophthora cactorum.</title>
        <authorList>
            <person name="Armitage A.D."/>
            <person name="Nellist C.F."/>
            <person name="Bates H."/>
            <person name="Vickerstaff R.J."/>
            <person name="Harrison R.J."/>
        </authorList>
    </citation>
    <scope>NUCLEOTIDE SEQUENCE</scope>
    <source>
        <strain evidence="2">P415</strain>
    </source>
</reference>
<gene>
    <name evidence="3" type="ORF">PC110_g16843</name>
    <name evidence="2" type="ORF">PC118_g14288</name>
</gene>
<organism evidence="3 4">
    <name type="scientific">Phytophthora cactorum</name>
    <dbReference type="NCBI Taxonomy" id="29920"/>
    <lineage>
        <taxon>Eukaryota</taxon>
        <taxon>Sar</taxon>
        <taxon>Stramenopiles</taxon>
        <taxon>Oomycota</taxon>
        <taxon>Peronosporomycetes</taxon>
        <taxon>Peronosporales</taxon>
        <taxon>Peronosporaceae</taxon>
        <taxon>Phytophthora</taxon>
    </lineage>
</organism>
<dbReference type="EMBL" id="RCML01000515">
    <property type="protein sequence ID" value="KAG2974857.1"/>
    <property type="molecule type" value="Genomic_DNA"/>
</dbReference>
<evidence type="ECO:0000313" key="3">
    <source>
        <dbReference type="EMBL" id="RAW26756.1"/>
    </source>
</evidence>
<name>A0A329RT63_9STRA</name>
<dbReference type="Proteomes" id="UP000697107">
    <property type="component" value="Unassembled WGS sequence"/>
</dbReference>
<dbReference type="AlphaFoldDB" id="A0A329RT63"/>
<keyword evidence="4" id="KW-1185">Reference proteome</keyword>
<dbReference type="Proteomes" id="UP000251314">
    <property type="component" value="Unassembled WGS sequence"/>
</dbReference>
<protein>
    <submittedName>
        <fullName evidence="3">Uncharacterized protein</fullName>
    </submittedName>
</protein>
<feature type="region of interest" description="Disordered" evidence="1">
    <location>
        <begin position="95"/>
        <end position="125"/>
    </location>
</feature>
<dbReference type="VEuPathDB" id="FungiDB:PC110_g16843"/>
<comment type="caution">
    <text evidence="3">The sequence shown here is derived from an EMBL/GenBank/DDBJ whole genome shotgun (WGS) entry which is preliminary data.</text>
</comment>
<evidence type="ECO:0000256" key="1">
    <source>
        <dbReference type="SAM" id="MobiDB-lite"/>
    </source>
</evidence>